<organism evidence="1 2">
    <name type="scientific">Loigolactobacillus coryniformis subsp. coryniformis KCTC 3167 = DSM 20001</name>
    <dbReference type="NCBI Taxonomy" id="913848"/>
    <lineage>
        <taxon>Bacteria</taxon>
        <taxon>Bacillati</taxon>
        <taxon>Bacillota</taxon>
        <taxon>Bacilli</taxon>
        <taxon>Lactobacillales</taxon>
        <taxon>Lactobacillaceae</taxon>
        <taxon>Loigolactobacillus</taxon>
    </lineage>
</organism>
<evidence type="ECO:0000313" key="2">
    <source>
        <dbReference type="Proteomes" id="UP000051181"/>
    </source>
</evidence>
<gene>
    <name evidence="1" type="ORF">FD22_GL002416</name>
</gene>
<protein>
    <submittedName>
        <fullName evidence="1">Uncharacterized protein</fullName>
    </submittedName>
</protein>
<evidence type="ECO:0000313" key="1">
    <source>
        <dbReference type="EMBL" id="KRK14430.1"/>
    </source>
</evidence>
<name>A0A0R1EZ81_9LACO</name>
<comment type="caution">
    <text evidence="1">The sequence shown here is derived from an EMBL/GenBank/DDBJ whole genome shotgun (WGS) entry which is preliminary data.</text>
</comment>
<sequence>MLTKLPDYFLRSPTESHQNGGFFFGISYAKMRTTVRFNFELTECFFASLGSQAATIAERGILMRITDFLAMIADLNRNFWVMYEFGANRHGKRTEEVDHVQYIKLSGLHTAEITQPQLILETTPHQQTLHLWELSVLLRQHQLRRYMYVEYQDQQHPLFGFRVEKNLVLLG</sequence>
<accession>A0A0R1EZ81</accession>
<proteinExistence type="predicted"/>
<dbReference type="PATRIC" id="fig|913848.6.peg.2464"/>
<reference evidence="1 2" key="1">
    <citation type="journal article" date="2015" name="Genome Announc.">
        <title>Expanding the biotechnology potential of lactobacilli through comparative genomics of 213 strains and associated genera.</title>
        <authorList>
            <person name="Sun Z."/>
            <person name="Harris H.M."/>
            <person name="McCann A."/>
            <person name="Guo C."/>
            <person name="Argimon S."/>
            <person name="Zhang W."/>
            <person name="Yang X."/>
            <person name="Jeffery I.B."/>
            <person name="Cooney J.C."/>
            <person name="Kagawa T.F."/>
            <person name="Liu W."/>
            <person name="Song Y."/>
            <person name="Salvetti E."/>
            <person name="Wrobel A."/>
            <person name="Rasinkangas P."/>
            <person name="Parkhill J."/>
            <person name="Rea M.C."/>
            <person name="O'Sullivan O."/>
            <person name="Ritari J."/>
            <person name="Douillard F.P."/>
            <person name="Paul Ross R."/>
            <person name="Yang R."/>
            <person name="Briner A.E."/>
            <person name="Felis G.E."/>
            <person name="de Vos W.M."/>
            <person name="Barrangou R."/>
            <person name="Klaenhammer T.R."/>
            <person name="Caufield P.W."/>
            <person name="Cui Y."/>
            <person name="Zhang H."/>
            <person name="O'Toole P.W."/>
        </authorList>
    </citation>
    <scope>NUCLEOTIDE SEQUENCE [LARGE SCALE GENOMIC DNA]</scope>
    <source>
        <strain evidence="1 2">DSM 20001</strain>
    </source>
</reference>
<dbReference type="Proteomes" id="UP000051181">
    <property type="component" value="Unassembled WGS sequence"/>
</dbReference>
<dbReference type="EMBL" id="AZCN01000083">
    <property type="protein sequence ID" value="KRK14430.1"/>
    <property type="molecule type" value="Genomic_DNA"/>
</dbReference>
<dbReference type="AlphaFoldDB" id="A0A0R1EZ81"/>